<dbReference type="AlphaFoldDB" id="A0A9J5Y3H5"/>
<evidence type="ECO:0000313" key="2">
    <source>
        <dbReference type="Proteomes" id="UP000824120"/>
    </source>
</evidence>
<organism evidence="1 2">
    <name type="scientific">Solanum commersonii</name>
    <name type="common">Commerson's wild potato</name>
    <name type="synonym">Commerson's nightshade</name>
    <dbReference type="NCBI Taxonomy" id="4109"/>
    <lineage>
        <taxon>Eukaryota</taxon>
        <taxon>Viridiplantae</taxon>
        <taxon>Streptophyta</taxon>
        <taxon>Embryophyta</taxon>
        <taxon>Tracheophyta</taxon>
        <taxon>Spermatophyta</taxon>
        <taxon>Magnoliopsida</taxon>
        <taxon>eudicotyledons</taxon>
        <taxon>Gunneridae</taxon>
        <taxon>Pentapetalae</taxon>
        <taxon>asterids</taxon>
        <taxon>lamiids</taxon>
        <taxon>Solanales</taxon>
        <taxon>Solanaceae</taxon>
        <taxon>Solanoideae</taxon>
        <taxon>Solaneae</taxon>
        <taxon>Solanum</taxon>
    </lineage>
</organism>
<reference evidence="1 2" key="1">
    <citation type="submission" date="2020-09" db="EMBL/GenBank/DDBJ databases">
        <title>De no assembly of potato wild relative species, Solanum commersonii.</title>
        <authorList>
            <person name="Cho K."/>
        </authorList>
    </citation>
    <scope>NUCLEOTIDE SEQUENCE [LARGE SCALE GENOMIC DNA]</scope>
    <source>
        <strain evidence="1">LZ3.2</strain>
        <tissue evidence="1">Leaf</tissue>
    </source>
</reference>
<accession>A0A9J5Y3H5</accession>
<comment type="caution">
    <text evidence="1">The sequence shown here is derived from an EMBL/GenBank/DDBJ whole genome shotgun (WGS) entry which is preliminary data.</text>
</comment>
<keyword evidence="2" id="KW-1185">Reference proteome</keyword>
<proteinExistence type="predicted"/>
<protein>
    <submittedName>
        <fullName evidence="1">Uncharacterized protein</fullName>
    </submittedName>
</protein>
<dbReference type="Proteomes" id="UP000824120">
    <property type="component" value="Chromosome 7"/>
</dbReference>
<evidence type="ECO:0000313" key="1">
    <source>
        <dbReference type="EMBL" id="KAG5594961.1"/>
    </source>
</evidence>
<gene>
    <name evidence="1" type="ORF">H5410_036193</name>
</gene>
<sequence length="190" mass="21275">MIVRTRTTTSGYLELTRVHALWSIIRGRDKDRVEGDGPAQAPTSIIATPVLQDALANPCWRLDSRSDGCSRFSDSQDSTSCSCSSLFREYRILRVSQVATSGIPFEKVVDAAKELEMIRCEGFEQHKGKRACHSSYYGGAPPRSQGTQGEFVTLCLADLFMLLYQRLKLNTLVIVLRVQCILHRVHLPDL</sequence>
<name>A0A9J5Y3H5_SOLCO</name>
<dbReference type="EMBL" id="JACXVP010000007">
    <property type="protein sequence ID" value="KAG5594961.1"/>
    <property type="molecule type" value="Genomic_DNA"/>
</dbReference>
<dbReference type="OrthoDB" id="1328719at2759"/>